<dbReference type="AlphaFoldDB" id="A0A840MGA7"/>
<dbReference type="InterPro" id="IPR035992">
    <property type="entry name" value="Ricin_B-like_lectins"/>
</dbReference>
<dbReference type="SUPFAM" id="SSF50370">
    <property type="entry name" value="Ricin B-like lectins"/>
    <property type="match status" value="1"/>
</dbReference>
<dbReference type="GO" id="GO:0000272">
    <property type="term" value="P:polysaccharide catabolic process"/>
    <property type="evidence" value="ECO:0007669"/>
    <property type="project" value="InterPro"/>
</dbReference>
<accession>A0A840MGA7</accession>
<name>A0A840MGA7_9PROT</name>
<dbReference type="PROSITE" id="PS50231">
    <property type="entry name" value="RICIN_B_LECTIN"/>
    <property type="match status" value="1"/>
</dbReference>
<dbReference type="EC" id="3.2.1.4" evidence="7"/>
<comment type="caution">
    <text evidence="7">The sequence shown here is derived from an EMBL/GenBank/DDBJ whole genome shotgun (WGS) entry which is preliminary data.</text>
</comment>
<dbReference type="Pfam" id="PF02839">
    <property type="entry name" value="CBM_5_12"/>
    <property type="match status" value="1"/>
</dbReference>
<dbReference type="PANTHER" id="PTHR34142">
    <property type="entry name" value="ENDO-BETA-1,4-GLUCANASE A"/>
    <property type="match status" value="1"/>
</dbReference>
<gene>
    <name evidence="7" type="ORF">HNQ59_001562</name>
</gene>
<dbReference type="GO" id="GO:0030246">
    <property type="term" value="F:carbohydrate binding"/>
    <property type="evidence" value="ECO:0007669"/>
    <property type="project" value="InterPro"/>
</dbReference>
<dbReference type="EMBL" id="JACHHY010000008">
    <property type="protein sequence ID" value="MBB5018274.1"/>
    <property type="molecule type" value="Genomic_DNA"/>
</dbReference>
<protein>
    <submittedName>
        <fullName evidence="7">Endoglucanase</fullName>
        <ecNumber evidence="7">3.2.1.4</ecNumber>
    </submittedName>
</protein>
<dbReference type="InterPro" id="IPR001547">
    <property type="entry name" value="Glyco_hydro_5"/>
</dbReference>
<dbReference type="Gene3D" id="2.80.10.50">
    <property type="match status" value="1"/>
</dbReference>
<organism evidence="7 8">
    <name type="scientific">Chitinivorax tropicus</name>
    <dbReference type="NCBI Taxonomy" id="714531"/>
    <lineage>
        <taxon>Bacteria</taxon>
        <taxon>Pseudomonadati</taxon>
        <taxon>Pseudomonadota</taxon>
        <taxon>Betaproteobacteria</taxon>
        <taxon>Chitinivorax</taxon>
    </lineage>
</organism>
<dbReference type="SMART" id="SM00458">
    <property type="entry name" value="RICIN"/>
    <property type="match status" value="1"/>
</dbReference>
<dbReference type="CDD" id="cd12214">
    <property type="entry name" value="ChiA1_BD"/>
    <property type="match status" value="1"/>
</dbReference>
<feature type="domain" description="Chitin-binding type-3" evidence="6">
    <location>
        <begin position="39"/>
        <end position="87"/>
    </location>
</feature>
<keyword evidence="4" id="KW-0732">Signal</keyword>
<evidence type="ECO:0000256" key="4">
    <source>
        <dbReference type="SAM" id="SignalP"/>
    </source>
</evidence>
<dbReference type="Pfam" id="PF14200">
    <property type="entry name" value="RicinB_lectin_2"/>
    <property type="match status" value="2"/>
</dbReference>
<dbReference type="GO" id="GO:0008810">
    <property type="term" value="F:cellulase activity"/>
    <property type="evidence" value="ECO:0007669"/>
    <property type="project" value="UniProtKB-EC"/>
</dbReference>
<dbReference type="SUPFAM" id="SSF51055">
    <property type="entry name" value="Carbohydrate binding domain"/>
    <property type="match status" value="1"/>
</dbReference>
<evidence type="ECO:0000313" key="8">
    <source>
        <dbReference type="Proteomes" id="UP000575898"/>
    </source>
</evidence>
<keyword evidence="1 3" id="KW-0378">Hydrolase</keyword>
<evidence type="ECO:0000259" key="6">
    <source>
        <dbReference type="SMART" id="SM00495"/>
    </source>
</evidence>
<proteinExistence type="inferred from homology"/>
<dbReference type="InterPro" id="IPR036573">
    <property type="entry name" value="CBM_sf_5/12"/>
</dbReference>
<feature type="domain" description="Ricin B lectin" evidence="5">
    <location>
        <begin position="104"/>
        <end position="236"/>
    </location>
</feature>
<dbReference type="Proteomes" id="UP000575898">
    <property type="component" value="Unassembled WGS sequence"/>
</dbReference>
<reference evidence="7 8" key="1">
    <citation type="submission" date="2020-08" db="EMBL/GenBank/DDBJ databases">
        <title>Genomic Encyclopedia of Type Strains, Phase IV (KMG-IV): sequencing the most valuable type-strain genomes for metagenomic binning, comparative biology and taxonomic classification.</title>
        <authorList>
            <person name="Goeker M."/>
        </authorList>
    </citation>
    <scope>NUCLEOTIDE SEQUENCE [LARGE SCALE GENOMIC DNA]</scope>
    <source>
        <strain evidence="7 8">DSM 27165</strain>
    </source>
</reference>
<dbReference type="SMART" id="SM00495">
    <property type="entry name" value="ChtBD3"/>
    <property type="match status" value="1"/>
</dbReference>
<dbReference type="CDD" id="cd00161">
    <property type="entry name" value="beta-trefoil_Ricin-like"/>
    <property type="match status" value="1"/>
</dbReference>
<dbReference type="InterPro" id="IPR000772">
    <property type="entry name" value="Ricin_B_lectin"/>
</dbReference>
<dbReference type="PROSITE" id="PS00659">
    <property type="entry name" value="GLYCOSYL_HYDROL_F5"/>
    <property type="match status" value="1"/>
</dbReference>
<dbReference type="Gene3D" id="3.20.20.80">
    <property type="entry name" value="Glycosidases"/>
    <property type="match status" value="1"/>
</dbReference>
<dbReference type="Pfam" id="PF00150">
    <property type="entry name" value="Cellulase"/>
    <property type="match status" value="1"/>
</dbReference>
<evidence type="ECO:0000256" key="2">
    <source>
        <dbReference type="ARBA" id="ARBA00023295"/>
    </source>
</evidence>
<keyword evidence="8" id="KW-1185">Reference proteome</keyword>
<sequence>MRLNPIMQMLLMATGLSIGSISLPTHAQEHQHAETAQQPQDWQEGKTYTTGDIARYEGRTYRALATHTAHIGANWNPLATPGLWQLIDTAAPQPTPSPVNISGRHVLQSVSANKCVAVEGASTANAAKLQLRTCNSTAAQSFEISQTTSGQYRILNSNSQKSWDVSGRKTTPGAGLTQWTDNGGAHQRFQFVAQGANYTIRAAHSGLCIEAGPGHDGTQLTQAACHGGVSQQFALKPAQTPTPTPTPSGTPVERHGQLRVCSDNLHLCNERNETVQLRGMSSHGIQWYGWGKCLTAGSLDALAKDWKADLLRISMYIQEDGYETDPAGFTAQVERLIDEATKRGMYALIDWHQLSPGDPNHNLAHAKTFFSHIAKKYGGQKNIIYDVANEPNGVSWSQIREYGEKIIPVIRAIDPDALILIGTHGWGSFGVSDGRSAQDIVDDPVRYRNIMYTFHFYAGEHGETYLNALKWGAARLPVFVTEWGTQQASGDGPNDFTMAQKYLDFMAQHKISWANWNYSDDFRSGAVWKTGTCSRGDWSANTLKPAGEFVRRAIQQR</sequence>
<comment type="similarity">
    <text evidence="3">Belongs to the glycosyl hydrolase 5 (cellulase A) family.</text>
</comment>
<dbReference type="InterPro" id="IPR003610">
    <property type="entry name" value="CBM5/12"/>
</dbReference>
<evidence type="ECO:0000259" key="5">
    <source>
        <dbReference type="SMART" id="SM00458"/>
    </source>
</evidence>
<dbReference type="PANTHER" id="PTHR34142:SF1">
    <property type="entry name" value="GLYCOSIDE HYDROLASE FAMILY 5 DOMAIN-CONTAINING PROTEIN"/>
    <property type="match status" value="1"/>
</dbReference>
<dbReference type="InterPro" id="IPR018087">
    <property type="entry name" value="Glyco_hydro_5_CS"/>
</dbReference>
<evidence type="ECO:0000256" key="1">
    <source>
        <dbReference type="ARBA" id="ARBA00022801"/>
    </source>
</evidence>
<evidence type="ECO:0000256" key="3">
    <source>
        <dbReference type="RuleBase" id="RU361153"/>
    </source>
</evidence>
<dbReference type="Gene3D" id="2.10.10.20">
    <property type="entry name" value="Carbohydrate-binding module superfamily 5/12"/>
    <property type="match status" value="1"/>
</dbReference>
<feature type="signal peptide" evidence="4">
    <location>
        <begin position="1"/>
        <end position="27"/>
    </location>
</feature>
<evidence type="ECO:0000313" key="7">
    <source>
        <dbReference type="EMBL" id="MBB5018274.1"/>
    </source>
</evidence>
<feature type="chain" id="PRO_5032855065" evidence="4">
    <location>
        <begin position="28"/>
        <end position="557"/>
    </location>
</feature>
<dbReference type="SUPFAM" id="SSF51445">
    <property type="entry name" value="(Trans)glycosidases"/>
    <property type="match status" value="1"/>
</dbReference>
<dbReference type="GO" id="GO:0005576">
    <property type="term" value="C:extracellular region"/>
    <property type="evidence" value="ECO:0007669"/>
    <property type="project" value="InterPro"/>
</dbReference>
<dbReference type="InterPro" id="IPR017853">
    <property type="entry name" value="GH"/>
</dbReference>
<keyword evidence="2 3" id="KW-0326">Glycosidase</keyword>
<dbReference type="RefSeq" id="WP_246490900.1">
    <property type="nucleotide sequence ID" value="NZ_JACHHY010000008.1"/>
</dbReference>